<reference evidence="2 3" key="1">
    <citation type="submission" date="2019-06" db="EMBL/GenBank/DDBJ databases">
        <title>Description of Kitasatospora acidophila sp. nov. isolated from pine grove soil, and reclassification of Streptomyces novaecaesareae to Kitasatospora novaeceasareae comb. nov.</title>
        <authorList>
            <person name="Kim M.J."/>
        </authorList>
    </citation>
    <scope>NUCLEOTIDE SEQUENCE [LARGE SCALE GENOMIC DNA]</scope>
    <source>
        <strain evidence="2 3">MMS16-CNU292</strain>
    </source>
</reference>
<dbReference type="InterPro" id="IPR027417">
    <property type="entry name" value="P-loop_NTPase"/>
</dbReference>
<dbReference type="OrthoDB" id="8116259at2"/>
<dbReference type="EMBL" id="VIGB01000003">
    <property type="protein sequence ID" value="TQF01334.1"/>
    <property type="molecule type" value="Genomic_DNA"/>
</dbReference>
<dbReference type="InterPro" id="IPR038727">
    <property type="entry name" value="NadR/Ttd14_AAA_dom"/>
</dbReference>
<comment type="caution">
    <text evidence="2">The sequence shown here is derived from an EMBL/GenBank/DDBJ whole genome shotgun (WGS) entry which is preliminary data.</text>
</comment>
<evidence type="ECO:0000259" key="1">
    <source>
        <dbReference type="Pfam" id="PF13521"/>
    </source>
</evidence>
<dbReference type="Pfam" id="PF13521">
    <property type="entry name" value="AAA_28"/>
    <property type="match status" value="1"/>
</dbReference>
<gene>
    <name evidence="2" type="ORF">E6W39_02630</name>
</gene>
<feature type="domain" description="NadR/Ttd14 AAA" evidence="1">
    <location>
        <begin position="7"/>
        <end position="180"/>
    </location>
</feature>
<sequence length="202" mass="21460">MVTPLRLYIAGTHSSGKTTLARRIEMELRATGITVARTGGFAKRAADLGFPKMTRHTAQSTAWIISATSAAILEAELAADVVIVDRTQYDAVAYYLAALQHRGEHPDSEALSRLTGLAQLTCPRPTAFLATVLDPQLPLTVHPGKDPDWTDAAFRQGVDEQLHRTLNAHTVAHIPVPATGHAAAVEAAVETIVTAWAAGVAA</sequence>
<dbReference type="Proteomes" id="UP000319103">
    <property type="component" value="Unassembled WGS sequence"/>
</dbReference>
<dbReference type="Gene3D" id="3.40.50.300">
    <property type="entry name" value="P-loop containing nucleotide triphosphate hydrolases"/>
    <property type="match status" value="1"/>
</dbReference>
<accession>A0A540VYZ9</accession>
<name>A0A540VYZ9_9ACTN</name>
<dbReference type="SUPFAM" id="SSF52540">
    <property type="entry name" value="P-loop containing nucleoside triphosphate hydrolases"/>
    <property type="match status" value="1"/>
</dbReference>
<keyword evidence="3" id="KW-1185">Reference proteome</keyword>
<dbReference type="RefSeq" id="WP_141632066.1">
    <property type="nucleotide sequence ID" value="NZ_VIGB01000003.1"/>
</dbReference>
<protein>
    <submittedName>
        <fullName evidence="2">AAA family ATPase</fullName>
    </submittedName>
</protein>
<organism evidence="2 3">
    <name type="scientific">Kitasatospora acidiphila</name>
    <dbReference type="NCBI Taxonomy" id="2567942"/>
    <lineage>
        <taxon>Bacteria</taxon>
        <taxon>Bacillati</taxon>
        <taxon>Actinomycetota</taxon>
        <taxon>Actinomycetes</taxon>
        <taxon>Kitasatosporales</taxon>
        <taxon>Streptomycetaceae</taxon>
        <taxon>Kitasatospora</taxon>
    </lineage>
</organism>
<evidence type="ECO:0000313" key="2">
    <source>
        <dbReference type="EMBL" id="TQF01334.1"/>
    </source>
</evidence>
<evidence type="ECO:0000313" key="3">
    <source>
        <dbReference type="Proteomes" id="UP000319103"/>
    </source>
</evidence>
<dbReference type="AlphaFoldDB" id="A0A540VYZ9"/>
<proteinExistence type="predicted"/>